<dbReference type="PANTHER" id="PTHR30451:SF8">
    <property type="entry name" value="FIMBRIAL USHER PROTEIN"/>
    <property type="match status" value="1"/>
</dbReference>
<gene>
    <name evidence="12" type="primary">fimD_5</name>
    <name evidence="12" type="ORF">NCTC10252_04791</name>
</gene>
<dbReference type="Gene3D" id="2.60.40.3110">
    <property type="match status" value="1"/>
</dbReference>
<keyword evidence="3 9" id="KW-0813">Transport</keyword>
<evidence type="ECO:0000256" key="8">
    <source>
        <dbReference type="ARBA" id="ARBA00023237"/>
    </source>
</evidence>
<comment type="subcellular location">
    <subcellularLocation>
        <location evidence="1 9">Cell outer membrane</location>
        <topology evidence="1 9">Multi-pass membrane protein</topology>
    </subcellularLocation>
</comment>
<evidence type="ECO:0000259" key="11">
    <source>
        <dbReference type="Pfam" id="PF13954"/>
    </source>
</evidence>
<dbReference type="SUPFAM" id="SSF141729">
    <property type="entry name" value="FimD N-terminal domain-like"/>
    <property type="match status" value="1"/>
</dbReference>
<dbReference type="InterPro" id="IPR043142">
    <property type="entry name" value="PapC-like_C_sf"/>
</dbReference>
<keyword evidence="7 9" id="KW-0472">Membrane</keyword>
<sequence>MSEVNKYALAIFSFVYCGGVLGSEAPTSLARANFDLQALKENNLNPALADYYAFASRFTPGEHVVSLSINGQKVGLVTVQFDNHGQLCADDAFLAQARIKKEKNSTPEQCRDLTTMWSNGIVDLDPNMGEVTLTLPVNAIDNTITTATSNYNGGVAGLLNYNGYVMHNDYQDDSSDRYQGNFQLGFNAGDWIFRSTQLVSNDSDSSFQHDSLFTYAQRTFTDYEKLLQLGEFSVTNTQFGLPTIRGLQWIPDTSLAPGKGSGIDVTGIAHTNRAQVEVRQSGTLIYSTLVPAGPFTLPDIPVISGNTDLEVMVKENDGSQHQTTVSASTFRGNQLNRVNGFSLTAGQVEDLNSRYPDPWVVTMSQGWFLSRRLNASAGMLMADNHYYGFSGRLDAIPFQSVFTSLGYLDSIDNQSQTDGQKFTFDASYVLPYNVGISVGSSYSTHDYRELTDMYSDYDDLSLMKYESNVSLSWGHDVLGGFSLNYYRGQAWNSEGDSRTFSTSWYKTFDRVTVNVNWQTDVGHSDNNDRMLYVSLSVPLGNVSTTHWVRDRKKDTTWGSGISGSLSANNQYSLGVEKRYSDDDAASLSGSLSSNLHYTSLSLTADADDRSNRTYSATVQGGVVVHPHGVTFSPYSIEDTFGLVTLDKPVAGVEIETSRGAVWTDKWGQAVVPSLSPNRDSWLDLNTQTLPQNIDVNNGKAILNVSRGSVANWQFSTLSQRRVMIDVKQANGEKLPAGTAIVDQSGQYITTAPDSGIVFLNDTHPGHQLFALTESKRCALHFSLPQKVSEAFFEEVKGTCE</sequence>
<protein>
    <submittedName>
        <fullName evidence="12">Fimbrial protein</fullName>
    </submittedName>
</protein>
<feature type="domain" description="PapC N-terminal" evidence="11">
    <location>
        <begin position="33"/>
        <end position="162"/>
    </location>
</feature>
<dbReference type="InterPro" id="IPR025949">
    <property type="entry name" value="PapC-like_C"/>
</dbReference>
<keyword evidence="8 9" id="KW-0998">Cell outer membrane</keyword>
<dbReference type="InterPro" id="IPR037224">
    <property type="entry name" value="PapC_N_sf"/>
</dbReference>
<keyword evidence="9" id="KW-1029">Fimbrium biogenesis</keyword>
<proteinExistence type="inferred from homology"/>
<dbReference type="GO" id="GO:0009279">
    <property type="term" value="C:cell outer membrane"/>
    <property type="evidence" value="ECO:0007669"/>
    <property type="project" value="UniProtKB-SubCell"/>
</dbReference>
<evidence type="ECO:0000256" key="7">
    <source>
        <dbReference type="ARBA" id="ARBA00023136"/>
    </source>
</evidence>
<feature type="domain" description="PapC-like C-terminal" evidence="10">
    <location>
        <begin position="723"/>
        <end position="785"/>
    </location>
</feature>
<dbReference type="Pfam" id="PF13953">
    <property type="entry name" value="PapC_C"/>
    <property type="match status" value="1"/>
</dbReference>
<evidence type="ECO:0000313" key="13">
    <source>
        <dbReference type="Proteomes" id="UP000254597"/>
    </source>
</evidence>
<dbReference type="InterPro" id="IPR000015">
    <property type="entry name" value="Fimb_usher"/>
</dbReference>
<dbReference type="InterPro" id="IPR018030">
    <property type="entry name" value="Fimbrial_membr_usher_CS"/>
</dbReference>
<reference evidence="12 13" key="1">
    <citation type="submission" date="2018-06" db="EMBL/GenBank/DDBJ databases">
        <authorList>
            <consortium name="Pathogen Informatics"/>
            <person name="Doyle S."/>
        </authorList>
    </citation>
    <scope>NUCLEOTIDE SEQUENCE [LARGE SCALE GENOMIC DNA]</scope>
    <source>
        <strain evidence="12 13">NCTC10252</strain>
    </source>
</reference>
<keyword evidence="4" id="KW-1134">Transmembrane beta strand</keyword>
<organism evidence="12 13">
    <name type="scientific">Salmonella enterica</name>
    <name type="common">Salmonella choleraesuis</name>
    <dbReference type="NCBI Taxonomy" id="28901"/>
    <lineage>
        <taxon>Bacteria</taxon>
        <taxon>Pseudomonadati</taxon>
        <taxon>Pseudomonadota</taxon>
        <taxon>Gammaproteobacteria</taxon>
        <taxon>Enterobacterales</taxon>
        <taxon>Enterobacteriaceae</taxon>
        <taxon>Salmonella</taxon>
    </lineage>
</organism>
<keyword evidence="6" id="KW-0732">Signal</keyword>
<name>A0A379QRB0_SALER</name>
<accession>A0A379QRB0</accession>
<dbReference type="Gene3D" id="2.60.40.2070">
    <property type="match status" value="1"/>
</dbReference>
<comment type="similarity">
    <text evidence="2 9">Belongs to the fimbrial export usher family.</text>
</comment>
<evidence type="ECO:0000259" key="10">
    <source>
        <dbReference type="Pfam" id="PF13953"/>
    </source>
</evidence>
<dbReference type="PANTHER" id="PTHR30451">
    <property type="entry name" value="OUTER MEMBRANE USHER PROTEIN"/>
    <property type="match status" value="1"/>
</dbReference>
<dbReference type="PROSITE" id="PS01151">
    <property type="entry name" value="FIMBRIAL_USHER"/>
    <property type="match status" value="1"/>
</dbReference>
<dbReference type="NCBIfam" id="NF011832">
    <property type="entry name" value="PRK15304.1"/>
    <property type="match status" value="1"/>
</dbReference>
<dbReference type="Proteomes" id="UP000254597">
    <property type="component" value="Unassembled WGS sequence"/>
</dbReference>
<evidence type="ECO:0000256" key="6">
    <source>
        <dbReference type="ARBA" id="ARBA00022729"/>
    </source>
</evidence>
<keyword evidence="5 9" id="KW-0812">Transmembrane</keyword>
<evidence type="ECO:0000256" key="5">
    <source>
        <dbReference type="ARBA" id="ARBA00022692"/>
    </source>
</evidence>
<dbReference type="GO" id="GO:0009297">
    <property type="term" value="P:pilus assembly"/>
    <property type="evidence" value="ECO:0007669"/>
    <property type="project" value="InterPro"/>
</dbReference>
<dbReference type="Gene3D" id="2.60.40.2610">
    <property type="entry name" value="Outer membrane usher protein FimD, plug domain"/>
    <property type="match status" value="1"/>
</dbReference>
<dbReference type="Pfam" id="PF13954">
    <property type="entry name" value="PapC_N"/>
    <property type="match status" value="1"/>
</dbReference>
<dbReference type="Pfam" id="PF00577">
    <property type="entry name" value="Usher"/>
    <property type="match status" value="1"/>
</dbReference>
<evidence type="ECO:0000313" key="12">
    <source>
        <dbReference type="EMBL" id="SUF59413.1"/>
    </source>
</evidence>
<evidence type="ECO:0000256" key="2">
    <source>
        <dbReference type="ARBA" id="ARBA00008064"/>
    </source>
</evidence>
<evidence type="ECO:0000256" key="3">
    <source>
        <dbReference type="ARBA" id="ARBA00022448"/>
    </source>
</evidence>
<evidence type="ECO:0000256" key="1">
    <source>
        <dbReference type="ARBA" id="ARBA00004571"/>
    </source>
</evidence>
<evidence type="ECO:0000256" key="4">
    <source>
        <dbReference type="ARBA" id="ARBA00022452"/>
    </source>
</evidence>
<dbReference type="Gene3D" id="3.10.20.410">
    <property type="match status" value="1"/>
</dbReference>
<dbReference type="InterPro" id="IPR042186">
    <property type="entry name" value="FimD_plug_dom"/>
</dbReference>
<evidence type="ECO:0000256" key="9">
    <source>
        <dbReference type="RuleBase" id="RU003884"/>
    </source>
</evidence>
<dbReference type="GO" id="GO:0015473">
    <property type="term" value="F:fimbrial usher porin activity"/>
    <property type="evidence" value="ECO:0007669"/>
    <property type="project" value="InterPro"/>
</dbReference>
<dbReference type="EMBL" id="UGWP01000004">
    <property type="protein sequence ID" value="SUF59413.1"/>
    <property type="molecule type" value="Genomic_DNA"/>
</dbReference>
<dbReference type="InterPro" id="IPR025885">
    <property type="entry name" value="PapC_N"/>
</dbReference>
<dbReference type="AlphaFoldDB" id="A0A379QRB0"/>